<evidence type="ECO:0000313" key="1">
    <source>
        <dbReference type="EMBL" id="JAC73846.1"/>
    </source>
</evidence>
<accession>A0A061RTE7</accession>
<dbReference type="Pfam" id="PF13911">
    <property type="entry name" value="AhpC-TSA_2"/>
    <property type="match status" value="1"/>
</dbReference>
<dbReference type="EMBL" id="GBEZ01012003">
    <property type="protein sequence ID" value="JAC73846.1"/>
    <property type="molecule type" value="Transcribed_RNA"/>
</dbReference>
<dbReference type="PANTHER" id="PTHR28630">
    <property type="match status" value="1"/>
</dbReference>
<dbReference type="InterPro" id="IPR032801">
    <property type="entry name" value="PXL2A/B/C"/>
</dbReference>
<organism evidence="1">
    <name type="scientific">Tetraselmis sp. GSL018</name>
    <dbReference type="NCBI Taxonomy" id="582737"/>
    <lineage>
        <taxon>Eukaryota</taxon>
        <taxon>Viridiplantae</taxon>
        <taxon>Chlorophyta</taxon>
        <taxon>core chlorophytes</taxon>
        <taxon>Chlorodendrophyceae</taxon>
        <taxon>Chlorodendrales</taxon>
        <taxon>Chlorodendraceae</taxon>
        <taxon>Tetraselmis</taxon>
    </lineage>
</organism>
<proteinExistence type="predicted"/>
<dbReference type="PANTHER" id="PTHR28630:SF3">
    <property type="entry name" value="PEROXIREDOXIN-LIKE 2C"/>
    <property type="match status" value="1"/>
</dbReference>
<gene>
    <name evidence="1" type="ORF">TSPGSL018_27660</name>
</gene>
<protein>
    <submittedName>
        <fullName evidence="1">Uncharacterized protein</fullName>
    </submittedName>
</protein>
<dbReference type="AlphaFoldDB" id="A0A061RTE7"/>
<reference evidence="1" key="1">
    <citation type="submission" date="2014-05" db="EMBL/GenBank/DDBJ databases">
        <title>The transcriptome of the halophilic microalga Tetraselmis sp. GSL018 isolated from the Great Salt Lake, Utah.</title>
        <authorList>
            <person name="Jinkerson R.E."/>
            <person name="D'Adamo S."/>
            <person name="Posewitz M.C."/>
        </authorList>
    </citation>
    <scope>NUCLEOTIDE SEQUENCE</scope>
    <source>
        <strain evidence="1">GSL018</strain>
    </source>
</reference>
<sequence>MSRLLTSLESFVRPSQSRYVGPSKLRRNVSATDNTRSRLHHRLGRNAKFCCKQRHYTSRAACLAAPELEKLAEVQVTQASTGLVVDAASLLDSGKVLLLPFMTHFGDFDSWEFALKLVDRMPELEEAGVEVVAFGIGSLAGARKFAVSTGFPMARLYADGRGAAANALGFSPGVGRKGGYLPFLEGIPGEVKLLLMCAGVGSPGTLREVIRGYRGDKSAPQVFNTGSAVDLRWKVLFNVLGEGYQRPFELATLRLRNMLSILGSWKVLAPADKDLLVQRGGVLLLKDLGEGLEVVWRYDDPGILGYADIDSVVSRALAATDGIHSSDAQRS</sequence>
<name>A0A061RTE7_9CHLO</name>